<dbReference type="Proteomes" id="UP000775213">
    <property type="component" value="Unassembled WGS sequence"/>
</dbReference>
<evidence type="ECO:0000256" key="6">
    <source>
        <dbReference type="RuleBase" id="RU003796"/>
    </source>
</evidence>
<dbReference type="GO" id="GO:0000978">
    <property type="term" value="F:RNA polymerase II cis-regulatory region sequence-specific DNA binding"/>
    <property type="evidence" value="ECO:0007669"/>
    <property type="project" value="InterPro"/>
</dbReference>
<dbReference type="SUPFAM" id="SSF46785">
    <property type="entry name" value="Winged helix' DNA-binding domain"/>
    <property type="match status" value="1"/>
</dbReference>
<dbReference type="InterPro" id="IPR036388">
    <property type="entry name" value="WH-like_DNA-bd_sf"/>
</dbReference>
<proteinExistence type="inferred from homology"/>
<reference evidence="8 9" key="1">
    <citation type="journal article" date="2021" name="Hortic Res">
        <title>Chromosome-scale assembly of the Dendrobium chrysotoxum genome enhances the understanding of orchid evolution.</title>
        <authorList>
            <person name="Zhang Y."/>
            <person name="Zhang G.Q."/>
            <person name="Zhang D."/>
            <person name="Liu X.D."/>
            <person name="Xu X.Y."/>
            <person name="Sun W.H."/>
            <person name="Yu X."/>
            <person name="Zhu X."/>
            <person name="Wang Z.W."/>
            <person name="Zhao X."/>
            <person name="Zhong W.Y."/>
            <person name="Chen H."/>
            <person name="Yin W.L."/>
            <person name="Huang T."/>
            <person name="Niu S.C."/>
            <person name="Liu Z.J."/>
        </authorList>
    </citation>
    <scope>NUCLEOTIDE SEQUENCE [LARGE SCALE GENOMIC DNA]</scope>
    <source>
        <strain evidence="8">Lindl</strain>
    </source>
</reference>
<dbReference type="FunFam" id="1.10.10.10:FF:000008">
    <property type="entry name" value="E2F transcription factor 1"/>
    <property type="match status" value="1"/>
</dbReference>
<name>A0AAV7HQX4_DENCH</name>
<dbReference type="InterPro" id="IPR036390">
    <property type="entry name" value="WH_DNA-bd_sf"/>
</dbReference>
<sequence>MSGIDSSSLAEILPRPPNRQFKLGSEDFPTFRCVVPGVTEKGKVLVPSVNPFSCALPTSNDSVVVTFSFAYLIRKNDRATVFKVMPCEKTIKEEQKEAIDEKILLPESGKNHRKRRKSIAPLPKACEVQGSESADGSTFIGSGASNSSRYDSSLSLLTKKFLNLLLEAGDGTLDLNKAAQELDVQKRRMYDITNVLEGVGLIEKGLKNMIRLKATHMSRPKEVEESKARLRAEIEIMSKEEHRLDRLIRERQEQLAVLLQDENNKKWRYVTQEDINALPCFEDSTLIAIEAPHGTIVEVLDPNESSEFPQRLSMVLRSSIGPINCYLLSRHEERFGSSQTEGMDLCSKHSGFPMDEIMTVFHSNASKQLASESPNSQESLGGMVKIEPSDLDRESDYWFLSELGVRLAEIWTG</sequence>
<evidence type="ECO:0000313" key="9">
    <source>
        <dbReference type="Proteomes" id="UP000775213"/>
    </source>
</evidence>
<dbReference type="SMART" id="SM01372">
    <property type="entry name" value="E2F_TDP"/>
    <property type="match status" value="1"/>
</dbReference>
<keyword evidence="5" id="KW-0131">Cell cycle</keyword>
<dbReference type="GO" id="GO:0046983">
    <property type="term" value="F:protein dimerization activity"/>
    <property type="evidence" value="ECO:0007669"/>
    <property type="project" value="InterPro"/>
</dbReference>
<organism evidence="8 9">
    <name type="scientific">Dendrobium chrysotoxum</name>
    <name type="common">Orchid</name>
    <dbReference type="NCBI Taxonomy" id="161865"/>
    <lineage>
        <taxon>Eukaryota</taxon>
        <taxon>Viridiplantae</taxon>
        <taxon>Streptophyta</taxon>
        <taxon>Embryophyta</taxon>
        <taxon>Tracheophyta</taxon>
        <taxon>Spermatophyta</taxon>
        <taxon>Magnoliopsida</taxon>
        <taxon>Liliopsida</taxon>
        <taxon>Asparagales</taxon>
        <taxon>Orchidaceae</taxon>
        <taxon>Epidendroideae</taxon>
        <taxon>Malaxideae</taxon>
        <taxon>Dendrobiinae</taxon>
        <taxon>Dendrobium</taxon>
    </lineage>
</organism>
<dbReference type="InterPro" id="IPR003316">
    <property type="entry name" value="E2F_WHTH_DNA-bd_dom"/>
</dbReference>
<accession>A0AAV7HQX4</accession>
<dbReference type="InterPro" id="IPR032198">
    <property type="entry name" value="E2F_CC-MB"/>
</dbReference>
<dbReference type="Gene3D" id="1.10.10.10">
    <property type="entry name" value="Winged helix-like DNA-binding domain superfamily/Winged helix DNA-binding domain"/>
    <property type="match status" value="1"/>
</dbReference>
<evidence type="ECO:0000256" key="4">
    <source>
        <dbReference type="ARBA" id="ARBA00023163"/>
    </source>
</evidence>
<dbReference type="Pfam" id="PF16421">
    <property type="entry name" value="E2F_CC-MB"/>
    <property type="match status" value="1"/>
</dbReference>
<dbReference type="Pfam" id="PF02319">
    <property type="entry name" value="WHD_E2F_TDP"/>
    <property type="match status" value="1"/>
</dbReference>
<evidence type="ECO:0000313" key="8">
    <source>
        <dbReference type="EMBL" id="KAH0471096.1"/>
    </source>
</evidence>
<dbReference type="InterPro" id="IPR037241">
    <property type="entry name" value="E2F-DP_heterodim"/>
</dbReference>
<dbReference type="PANTHER" id="PTHR12081:SF89">
    <property type="entry name" value="OS04G0112200 PROTEIN"/>
    <property type="match status" value="1"/>
</dbReference>
<evidence type="ECO:0000256" key="5">
    <source>
        <dbReference type="ARBA" id="ARBA00023306"/>
    </source>
</evidence>
<evidence type="ECO:0000256" key="3">
    <source>
        <dbReference type="ARBA" id="ARBA00023125"/>
    </source>
</evidence>
<evidence type="ECO:0000256" key="2">
    <source>
        <dbReference type="ARBA" id="ARBA00023015"/>
    </source>
</evidence>
<comment type="similarity">
    <text evidence="1 6">Belongs to the E2F/DP family.</text>
</comment>
<dbReference type="GO" id="GO:0090575">
    <property type="term" value="C:RNA polymerase II transcription regulator complex"/>
    <property type="evidence" value="ECO:0007669"/>
    <property type="project" value="TreeGrafter"/>
</dbReference>
<evidence type="ECO:0000256" key="1">
    <source>
        <dbReference type="ARBA" id="ARBA00010940"/>
    </source>
</evidence>
<feature type="domain" description="E2F/DP family winged-helix DNA-binding" evidence="7">
    <location>
        <begin position="149"/>
        <end position="214"/>
    </location>
</feature>
<dbReference type="SUPFAM" id="SSF144074">
    <property type="entry name" value="E2F-DP heterodimerization region"/>
    <property type="match status" value="1"/>
</dbReference>
<dbReference type="CDD" id="cd14660">
    <property type="entry name" value="E2F_DD"/>
    <property type="match status" value="1"/>
</dbReference>
<evidence type="ECO:0000259" key="7">
    <source>
        <dbReference type="SMART" id="SM01372"/>
    </source>
</evidence>
<dbReference type="EMBL" id="JAGFBR010000001">
    <property type="protein sequence ID" value="KAH0471096.1"/>
    <property type="molecule type" value="Genomic_DNA"/>
</dbReference>
<dbReference type="GO" id="GO:0000981">
    <property type="term" value="F:DNA-binding transcription factor activity, RNA polymerase II-specific"/>
    <property type="evidence" value="ECO:0007669"/>
    <property type="project" value="TreeGrafter"/>
</dbReference>
<dbReference type="InterPro" id="IPR015633">
    <property type="entry name" value="E2F"/>
</dbReference>
<gene>
    <name evidence="8" type="ORF">IEQ34_000819</name>
</gene>
<comment type="caution">
    <text evidence="8">The sequence shown here is derived from an EMBL/GenBank/DDBJ whole genome shotgun (WGS) entry which is preliminary data.</text>
</comment>
<keyword evidence="2 6" id="KW-0805">Transcription regulation</keyword>
<dbReference type="PANTHER" id="PTHR12081">
    <property type="entry name" value="TRANSCRIPTION FACTOR E2F"/>
    <property type="match status" value="1"/>
</dbReference>
<keyword evidence="6" id="KW-0539">Nucleus</keyword>
<protein>
    <recommendedName>
        <fullName evidence="7">E2F/DP family winged-helix DNA-binding domain-containing protein</fullName>
    </recommendedName>
</protein>
<keyword evidence="4 6" id="KW-0804">Transcription</keyword>
<keyword evidence="3 6" id="KW-0238">DNA-binding</keyword>
<comment type="subcellular location">
    <subcellularLocation>
        <location evidence="6">Nucleus</location>
    </subcellularLocation>
</comment>
<keyword evidence="9" id="KW-1185">Reference proteome</keyword>
<dbReference type="Gene3D" id="6.10.250.540">
    <property type="match status" value="1"/>
</dbReference>
<dbReference type="AlphaFoldDB" id="A0AAV7HQX4"/>